<dbReference type="EMBL" id="JAAATY010000016">
    <property type="protein sequence ID" value="NRN67683.1"/>
    <property type="molecule type" value="Genomic_DNA"/>
</dbReference>
<evidence type="ECO:0000256" key="2">
    <source>
        <dbReference type="SAM" id="Phobius"/>
    </source>
</evidence>
<feature type="region of interest" description="Disordered" evidence="1">
    <location>
        <begin position="363"/>
        <end position="399"/>
    </location>
</feature>
<proteinExistence type="predicted"/>
<feature type="transmembrane region" description="Helical" evidence="2">
    <location>
        <begin position="24"/>
        <end position="44"/>
    </location>
</feature>
<comment type="caution">
    <text evidence="3">The sequence shown here is derived from an EMBL/GenBank/DDBJ whole genome shotgun (WGS) entry which is preliminary data.</text>
</comment>
<keyword evidence="2" id="KW-0472">Membrane</keyword>
<keyword evidence="2" id="KW-0812">Transmembrane</keyword>
<accession>A0ABX2F909</accession>
<evidence type="ECO:0000256" key="1">
    <source>
        <dbReference type="SAM" id="MobiDB-lite"/>
    </source>
</evidence>
<reference evidence="3 4" key="1">
    <citation type="submission" date="2020-01" db="EMBL/GenBank/DDBJ databases">
        <title>Kibdelosporangium persica a novel Actinomycetes from a hot desert in Iran.</title>
        <authorList>
            <person name="Safaei N."/>
            <person name="Zaburannyi N."/>
            <person name="Mueller R."/>
            <person name="Wink J."/>
        </authorList>
    </citation>
    <scope>NUCLEOTIDE SEQUENCE [LARGE SCALE GENOMIC DNA]</scope>
    <source>
        <strain evidence="3 4">4NS15</strain>
    </source>
</reference>
<protein>
    <submittedName>
        <fullName evidence="3">Uncharacterized protein</fullName>
    </submittedName>
</protein>
<evidence type="ECO:0000313" key="3">
    <source>
        <dbReference type="EMBL" id="NRN67683.1"/>
    </source>
</evidence>
<keyword evidence="4" id="KW-1185">Reference proteome</keyword>
<keyword evidence="2" id="KW-1133">Transmembrane helix</keyword>
<organism evidence="3 4">
    <name type="scientific">Kibdelosporangium persicum</name>
    <dbReference type="NCBI Taxonomy" id="2698649"/>
    <lineage>
        <taxon>Bacteria</taxon>
        <taxon>Bacillati</taxon>
        <taxon>Actinomycetota</taxon>
        <taxon>Actinomycetes</taxon>
        <taxon>Pseudonocardiales</taxon>
        <taxon>Pseudonocardiaceae</taxon>
        <taxon>Kibdelosporangium</taxon>
    </lineage>
</organism>
<dbReference type="Proteomes" id="UP000763557">
    <property type="component" value="Unassembled WGS sequence"/>
</dbReference>
<sequence>MPRRRVPRRAGVRIHRRKPNMPKVWIWTGFAGGVAMGALVANLLSGDDDPAVALSPDDVSHLVDEYLEQRGIEAPPVIEEQPVFGPEIVDLPEPPVQAPAAPTPPPAPTPPVIWAPPREKTEEVALAPVPADVPERADVDVEVAAAGVSADVKASPAGVAVAADLGVAEVKLAVGPAEGADEPSPLALTADVEAALGIGPVAERRGPAPVEAPMLLAGVEPVAEPAEVVAVEQPGPVLTDAPMALTVAADAQTAVAMVEPAPERVESPVVERPAPVGARKAPVVGVEPAPEVGPVVERPAPVGARKAPVVGVEPAPEVGPVVERPAPVGARKAPVVEVKPAPEVRPARAQRVEAPVIERPAPARKAVEAEPVGRTKRPAETKPEPVITFEGRDSKSIGEHVLAEEGPTGFMVLPANGRGGR</sequence>
<feature type="compositionally biased region" description="Basic and acidic residues" evidence="1">
    <location>
        <begin position="390"/>
        <end position="399"/>
    </location>
</feature>
<feature type="compositionally biased region" description="Basic and acidic residues" evidence="1">
    <location>
        <begin position="365"/>
        <end position="383"/>
    </location>
</feature>
<gene>
    <name evidence="3" type="ORF">GC106_49230</name>
</gene>
<name>A0ABX2F909_9PSEU</name>
<evidence type="ECO:0000313" key="4">
    <source>
        <dbReference type="Proteomes" id="UP000763557"/>
    </source>
</evidence>